<keyword evidence="2" id="KW-1185">Reference proteome</keyword>
<organism evidence="1 2">
    <name type="scientific">Parathalassolituus penaei</name>
    <dbReference type="NCBI Taxonomy" id="2997323"/>
    <lineage>
        <taxon>Bacteria</taxon>
        <taxon>Pseudomonadati</taxon>
        <taxon>Pseudomonadota</taxon>
        <taxon>Gammaproteobacteria</taxon>
        <taxon>Oceanospirillales</taxon>
        <taxon>Oceanospirillaceae</taxon>
        <taxon>Parathalassolituus</taxon>
    </lineage>
</organism>
<name>A0A9X3IRE7_9GAMM</name>
<sequence length="140" mass="15912">MEAIKYLGLDFDTVLTKMRADEELLDYSKIEGFEFLMLKEKGFFLSSLYGERVITSCKLYFVEEEGYFPAKNSVRGKYSNIKSFEDMEKLLGPCTKVYRGLKIPGGPLILPSREYEDGKYLVSAAAKDGTEITCISIKLK</sequence>
<evidence type="ECO:0000313" key="2">
    <source>
        <dbReference type="Proteomes" id="UP001150830"/>
    </source>
</evidence>
<dbReference type="EMBL" id="JAPNOA010000023">
    <property type="protein sequence ID" value="MCY0965152.1"/>
    <property type="molecule type" value="Genomic_DNA"/>
</dbReference>
<evidence type="ECO:0000313" key="1">
    <source>
        <dbReference type="EMBL" id="MCY0965152.1"/>
    </source>
</evidence>
<gene>
    <name evidence="1" type="ORF">OUO13_08145</name>
</gene>
<proteinExistence type="predicted"/>
<reference evidence="1" key="1">
    <citation type="submission" date="2022-11" db="EMBL/GenBank/DDBJ databases">
        <title>Parathalassolutuus dongxingensis gen. nov., sp. nov., a novel member of family Oceanospirillaceae isolated from a coastal shrimp pond in Guangxi, China.</title>
        <authorList>
            <person name="Chen H."/>
        </authorList>
    </citation>
    <scope>NUCLEOTIDE SEQUENCE</scope>
    <source>
        <strain evidence="1">G-43</strain>
    </source>
</reference>
<dbReference type="RefSeq" id="WP_283173367.1">
    <property type="nucleotide sequence ID" value="NZ_JAPNOA010000023.1"/>
</dbReference>
<dbReference type="Proteomes" id="UP001150830">
    <property type="component" value="Unassembled WGS sequence"/>
</dbReference>
<comment type="caution">
    <text evidence="1">The sequence shown here is derived from an EMBL/GenBank/DDBJ whole genome shotgun (WGS) entry which is preliminary data.</text>
</comment>
<protein>
    <submittedName>
        <fullName evidence="1">Uncharacterized protein</fullName>
    </submittedName>
</protein>
<accession>A0A9X3IRE7</accession>
<dbReference type="AlphaFoldDB" id="A0A9X3IRE7"/>